<dbReference type="GO" id="GO:0003861">
    <property type="term" value="F:3-isopropylmalate dehydratase activity"/>
    <property type="evidence" value="ECO:0007669"/>
    <property type="project" value="UniProtKB-UniRule"/>
</dbReference>
<evidence type="ECO:0000256" key="2">
    <source>
        <dbReference type="ARBA" id="ARBA00002695"/>
    </source>
</evidence>
<accession>A3ZQJ3</accession>
<keyword evidence="6 10" id="KW-0432">Leucine biosynthesis</keyword>
<comment type="pathway">
    <text evidence="3 10">Amino-acid biosynthesis; L-leucine biosynthesis; L-leucine from 3-methyl-2-oxobutanoate: step 2/4.</text>
</comment>
<dbReference type="GO" id="GO:0009098">
    <property type="term" value="P:L-leucine biosynthetic process"/>
    <property type="evidence" value="ECO:0007669"/>
    <property type="project" value="UniProtKB-UniRule"/>
</dbReference>
<dbReference type="EC" id="4.2.1.33" evidence="10"/>
<dbReference type="UniPathway" id="UPA00048">
    <property type="reaction ID" value="UER00071"/>
</dbReference>
<dbReference type="RefSeq" id="WP_002652657.1">
    <property type="nucleotide sequence ID" value="NZ_CH672376.1"/>
</dbReference>
<dbReference type="eggNOG" id="COG0066">
    <property type="taxonomic scope" value="Bacteria"/>
</dbReference>
<dbReference type="InterPro" id="IPR050075">
    <property type="entry name" value="LeuD"/>
</dbReference>
<dbReference type="HAMAP" id="MF_01031">
    <property type="entry name" value="LeuD_type1"/>
    <property type="match status" value="1"/>
</dbReference>
<dbReference type="InterPro" id="IPR000573">
    <property type="entry name" value="AconitaseA/IPMdHydase_ssu_swvl"/>
</dbReference>
<evidence type="ECO:0000256" key="3">
    <source>
        <dbReference type="ARBA" id="ARBA00004729"/>
    </source>
</evidence>
<evidence type="ECO:0000256" key="9">
    <source>
        <dbReference type="ARBA" id="ARBA00023304"/>
    </source>
</evidence>
<organism evidence="12 13">
    <name type="scientific">Blastopirellula marina DSM 3645</name>
    <dbReference type="NCBI Taxonomy" id="314230"/>
    <lineage>
        <taxon>Bacteria</taxon>
        <taxon>Pseudomonadati</taxon>
        <taxon>Planctomycetota</taxon>
        <taxon>Planctomycetia</taxon>
        <taxon>Pirellulales</taxon>
        <taxon>Pirellulaceae</taxon>
        <taxon>Blastopirellula</taxon>
    </lineage>
</organism>
<comment type="catalytic activity">
    <reaction evidence="1 10">
        <text>(2R,3S)-3-isopropylmalate = (2S)-2-isopropylmalate</text>
        <dbReference type="Rhea" id="RHEA:32287"/>
        <dbReference type="ChEBI" id="CHEBI:1178"/>
        <dbReference type="ChEBI" id="CHEBI:35121"/>
        <dbReference type="EC" id="4.2.1.33"/>
    </reaction>
</comment>
<gene>
    <name evidence="10" type="primary">leuD</name>
    <name evidence="12" type="ORF">DSM3645_23796</name>
</gene>
<evidence type="ECO:0000256" key="5">
    <source>
        <dbReference type="ARBA" id="ARBA00011271"/>
    </source>
</evidence>
<dbReference type="SUPFAM" id="SSF52016">
    <property type="entry name" value="LeuD/IlvD-like"/>
    <property type="match status" value="1"/>
</dbReference>
<dbReference type="CDD" id="cd01577">
    <property type="entry name" value="IPMI_Swivel"/>
    <property type="match status" value="1"/>
</dbReference>
<dbReference type="NCBIfam" id="TIGR00171">
    <property type="entry name" value="leuD"/>
    <property type="match status" value="1"/>
</dbReference>
<dbReference type="PANTHER" id="PTHR43345">
    <property type="entry name" value="3-ISOPROPYLMALATE DEHYDRATASE SMALL SUBUNIT 2-RELATED-RELATED"/>
    <property type="match status" value="1"/>
</dbReference>
<evidence type="ECO:0000259" key="11">
    <source>
        <dbReference type="Pfam" id="PF00694"/>
    </source>
</evidence>
<dbReference type="EMBL" id="AANZ01000005">
    <property type="protein sequence ID" value="EAQ81469.1"/>
    <property type="molecule type" value="Genomic_DNA"/>
</dbReference>
<comment type="caution">
    <text evidence="12">The sequence shown here is derived from an EMBL/GenBank/DDBJ whole genome shotgun (WGS) entry which is preliminary data.</text>
</comment>
<dbReference type="HOGENOM" id="CLU_081378_0_3_0"/>
<dbReference type="InterPro" id="IPR015928">
    <property type="entry name" value="Aconitase/3IPM_dehydase_swvl"/>
</dbReference>
<keyword evidence="8 10" id="KW-0456">Lyase</keyword>
<comment type="subunit">
    <text evidence="5 10">Heterodimer of LeuC and LeuD.</text>
</comment>
<dbReference type="InterPro" id="IPR004431">
    <property type="entry name" value="3-IsopropMal_deHydase_ssu"/>
</dbReference>
<protein>
    <recommendedName>
        <fullName evidence="10">3-isopropylmalate dehydratase small subunit</fullName>
        <ecNumber evidence="10">4.2.1.33</ecNumber>
    </recommendedName>
    <alternativeName>
        <fullName evidence="10">Alpha-IPM isomerase</fullName>
        <shortName evidence="10">IPMI</shortName>
    </alternativeName>
    <alternativeName>
        <fullName evidence="10">Isopropylmalate isomerase</fullName>
    </alternativeName>
</protein>
<dbReference type="GO" id="GO:0009316">
    <property type="term" value="C:3-isopropylmalate dehydratase complex"/>
    <property type="evidence" value="ECO:0007669"/>
    <property type="project" value="InterPro"/>
</dbReference>
<keyword evidence="7 10" id="KW-0028">Amino-acid biosynthesis</keyword>
<evidence type="ECO:0000313" key="12">
    <source>
        <dbReference type="EMBL" id="EAQ81469.1"/>
    </source>
</evidence>
<evidence type="ECO:0000256" key="10">
    <source>
        <dbReference type="HAMAP-Rule" id="MF_01031"/>
    </source>
</evidence>
<comment type="similarity">
    <text evidence="4 10">Belongs to the LeuD family. LeuD type 1 subfamily.</text>
</comment>
<dbReference type="AlphaFoldDB" id="A3ZQJ3"/>
<feature type="domain" description="Aconitase A/isopropylmalate dehydratase small subunit swivel" evidence="11">
    <location>
        <begin position="1"/>
        <end position="123"/>
    </location>
</feature>
<evidence type="ECO:0000313" key="13">
    <source>
        <dbReference type="Proteomes" id="UP000004358"/>
    </source>
</evidence>
<reference evidence="12 13" key="1">
    <citation type="submission" date="2006-02" db="EMBL/GenBank/DDBJ databases">
        <authorList>
            <person name="Amann R."/>
            <person name="Ferriera S."/>
            <person name="Johnson J."/>
            <person name="Kravitz S."/>
            <person name="Halpern A."/>
            <person name="Remington K."/>
            <person name="Beeson K."/>
            <person name="Tran B."/>
            <person name="Rogers Y.-H."/>
            <person name="Friedman R."/>
            <person name="Venter J.C."/>
        </authorList>
    </citation>
    <scope>NUCLEOTIDE SEQUENCE [LARGE SCALE GENOMIC DNA]</scope>
    <source>
        <strain evidence="12 13">DSM 3645</strain>
    </source>
</reference>
<evidence type="ECO:0000256" key="6">
    <source>
        <dbReference type="ARBA" id="ARBA00022430"/>
    </source>
</evidence>
<keyword evidence="9 10" id="KW-0100">Branched-chain amino acid biosynthesis</keyword>
<dbReference type="Pfam" id="PF00694">
    <property type="entry name" value="Aconitase_C"/>
    <property type="match status" value="1"/>
</dbReference>
<evidence type="ECO:0000256" key="8">
    <source>
        <dbReference type="ARBA" id="ARBA00023239"/>
    </source>
</evidence>
<evidence type="ECO:0000256" key="7">
    <source>
        <dbReference type="ARBA" id="ARBA00022605"/>
    </source>
</evidence>
<dbReference type="FunFam" id="3.20.19.10:FF:000003">
    <property type="entry name" value="3-isopropylmalate dehydratase small subunit"/>
    <property type="match status" value="1"/>
</dbReference>
<dbReference type="NCBIfam" id="NF002458">
    <property type="entry name" value="PRK01641.1"/>
    <property type="match status" value="1"/>
</dbReference>
<comment type="function">
    <text evidence="2 10">Catalyzes the isomerization between 2-isopropylmalate and 3-isopropylmalate, via the formation of 2-isopropylmaleate.</text>
</comment>
<sequence length="197" mass="22190">MKEFTTHTGVVATMDRANVDTDQIIPKQFLKRIERTGFGQFLFFDWRFNDDGSPNRDFELNQPGLASASILVARRNFGSGSSREHAVWSLDDYGFRAVLAPSFADIFYSNSFKNGLLPVRLSEEQIEEIFQKAKTVGPGFELTINLDAQTVADNDGILFNFEIDEARKHKMLNGLDDIALTLQNEDKITAFEQANGL</sequence>
<dbReference type="Gene3D" id="3.20.19.10">
    <property type="entry name" value="Aconitase, domain 4"/>
    <property type="match status" value="1"/>
</dbReference>
<name>A3ZQJ3_9BACT</name>
<dbReference type="OrthoDB" id="9777465at2"/>
<proteinExistence type="inferred from homology"/>
<evidence type="ECO:0000256" key="4">
    <source>
        <dbReference type="ARBA" id="ARBA00009845"/>
    </source>
</evidence>
<evidence type="ECO:0000256" key="1">
    <source>
        <dbReference type="ARBA" id="ARBA00000491"/>
    </source>
</evidence>
<dbReference type="InterPro" id="IPR033940">
    <property type="entry name" value="IPMI_Swivel"/>
</dbReference>
<dbReference type="Proteomes" id="UP000004358">
    <property type="component" value="Unassembled WGS sequence"/>
</dbReference>
<dbReference type="PANTHER" id="PTHR43345:SF5">
    <property type="entry name" value="3-ISOPROPYLMALATE DEHYDRATASE SMALL SUBUNIT"/>
    <property type="match status" value="1"/>
</dbReference>
<dbReference type="STRING" id="314230.DSM3645_23796"/>